<evidence type="ECO:0000256" key="2">
    <source>
        <dbReference type="ARBA" id="ARBA00022490"/>
    </source>
</evidence>
<keyword evidence="12" id="KW-1185">Reference proteome</keyword>
<comment type="function">
    <text evidence="10">Broad-specificity nucleoside monophosphate (NMP) kinase that catalyzes the reversible transfer of the terminal phosphate group between nucleoside triphosphates and monophosphates. Has also ATPase activity. Involved in the late cytoplasmic maturation steps of the 40S ribosomal particles, specifically 18S rRNA maturation. While NMP activity is not required for ribosome maturation, ATPase activity is. Associates transiently with small ribosomal subunit protein uS11. ATP hydrolysis breaks the interaction with uS11. May temporarily remove uS11 from the ribosome to enable a conformational change of the ribosomal RNA that is needed for the final maturation step of the small ribosomal subunit. Its NMP activity may have a role in nuclear energy homeostasis.</text>
</comment>
<dbReference type="VEuPathDB" id="FungiDB:A1O7_03502"/>
<dbReference type="GeneID" id="19178096"/>
<keyword evidence="3 10" id="KW-0690">Ribosome biogenesis</keyword>
<dbReference type="OrthoDB" id="10251185at2759"/>
<evidence type="ECO:0000256" key="8">
    <source>
        <dbReference type="ARBA" id="ARBA00022840"/>
    </source>
</evidence>
<feature type="region of interest" description="LID" evidence="10">
    <location>
        <begin position="121"/>
        <end position="131"/>
    </location>
</feature>
<dbReference type="GO" id="GO:0006364">
    <property type="term" value="P:rRNA processing"/>
    <property type="evidence" value="ECO:0007669"/>
    <property type="project" value="UniProtKB-KW"/>
</dbReference>
<dbReference type="GO" id="GO:0005524">
    <property type="term" value="F:ATP binding"/>
    <property type="evidence" value="ECO:0007669"/>
    <property type="project" value="UniProtKB-KW"/>
</dbReference>
<dbReference type="GO" id="GO:0005634">
    <property type="term" value="C:nucleus"/>
    <property type="evidence" value="ECO:0007669"/>
    <property type="project" value="UniProtKB-SubCell"/>
</dbReference>
<organism evidence="11 12">
    <name type="scientific">Cladophialophora yegresii CBS 114405</name>
    <dbReference type="NCBI Taxonomy" id="1182544"/>
    <lineage>
        <taxon>Eukaryota</taxon>
        <taxon>Fungi</taxon>
        <taxon>Dikarya</taxon>
        <taxon>Ascomycota</taxon>
        <taxon>Pezizomycotina</taxon>
        <taxon>Eurotiomycetes</taxon>
        <taxon>Chaetothyriomycetidae</taxon>
        <taxon>Chaetothyriales</taxon>
        <taxon>Herpotrichiellaceae</taxon>
        <taxon>Cladophialophora</taxon>
    </lineage>
</organism>
<dbReference type="HOGENOM" id="CLU_079096_3_1_1"/>
<feature type="binding site" evidence="10">
    <location>
        <position position="17"/>
    </location>
    <ligand>
        <name>ATP</name>
        <dbReference type="ChEBI" id="CHEBI:30616"/>
    </ligand>
</feature>
<dbReference type="InterPro" id="IPR027417">
    <property type="entry name" value="P-loop_NTPase"/>
</dbReference>
<keyword evidence="9 10" id="KW-0539">Nucleus</keyword>
<comment type="caution">
    <text evidence="11">The sequence shown here is derived from an EMBL/GenBank/DDBJ whole genome shotgun (WGS) entry which is preliminary data.</text>
</comment>
<keyword evidence="6 10" id="KW-0547">Nucleotide-binding</keyword>
<comment type="caution">
    <text evidence="10">Lacks conserved residue(s) required for the propagation of feature annotation.</text>
</comment>
<keyword evidence="5 10" id="KW-0808">Transferase</keyword>
<name>W9W4Q3_9EURO</name>
<evidence type="ECO:0000256" key="7">
    <source>
        <dbReference type="ARBA" id="ARBA00022777"/>
    </source>
</evidence>
<dbReference type="eggNOG" id="KOG3347">
    <property type="taxonomic scope" value="Eukaryota"/>
</dbReference>
<protein>
    <recommendedName>
        <fullName evidence="10">Adenylate kinase isoenzyme 6 homolog</fullName>
        <shortName evidence="10">AK6</shortName>
        <ecNumber evidence="10">2.7.4.3</ecNumber>
    </recommendedName>
    <alternativeName>
        <fullName evidence="10">Dual activity adenylate kinase/ATPase</fullName>
        <shortName evidence="10">AK/ATPase</shortName>
    </alternativeName>
</protein>
<dbReference type="AlphaFoldDB" id="W9W4Q3"/>
<evidence type="ECO:0000313" key="11">
    <source>
        <dbReference type="EMBL" id="EXJ63057.1"/>
    </source>
</evidence>
<dbReference type="STRING" id="1182544.W9W4Q3"/>
<dbReference type="GO" id="GO:0005737">
    <property type="term" value="C:cytoplasm"/>
    <property type="evidence" value="ECO:0007669"/>
    <property type="project" value="UniProtKB-SubCell"/>
</dbReference>
<dbReference type="PANTHER" id="PTHR12595:SF0">
    <property type="entry name" value="ADENYLATE KINASE ISOENZYME 6"/>
    <property type="match status" value="1"/>
</dbReference>
<dbReference type="EC" id="2.7.4.3" evidence="10"/>
<dbReference type="InterPro" id="IPR020618">
    <property type="entry name" value="Adenyl_kinase_AK6"/>
</dbReference>
<proteinExistence type="inferred from homology"/>
<accession>W9W4Q3</accession>
<comment type="subunit">
    <text evidence="10">Interacts with small ribosomal subunit protein uS11. Not a structural component of 43S pre-ribosomes, but transiently interacts with them by binding to uS11.</text>
</comment>
<dbReference type="Gene3D" id="3.40.50.300">
    <property type="entry name" value="P-loop containing nucleotide triphosphate hydrolases"/>
    <property type="match status" value="1"/>
</dbReference>
<feature type="binding site" evidence="10">
    <location>
        <position position="14"/>
    </location>
    <ligand>
        <name>ATP</name>
        <dbReference type="ChEBI" id="CHEBI:30616"/>
    </ligand>
</feature>
<feature type="region of interest" description="NMPbind" evidence="10">
    <location>
        <begin position="41"/>
        <end position="64"/>
    </location>
</feature>
<dbReference type="GO" id="GO:0004017">
    <property type="term" value="F:AMP kinase activity"/>
    <property type="evidence" value="ECO:0007669"/>
    <property type="project" value="UniProtKB-UniRule"/>
</dbReference>
<keyword evidence="4 10" id="KW-0698">rRNA processing</keyword>
<keyword evidence="8 10" id="KW-0067">ATP-binding</keyword>
<reference evidence="11 12" key="1">
    <citation type="submission" date="2013-03" db="EMBL/GenBank/DDBJ databases">
        <title>The Genome Sequence of Cladophialophora yegresii CBS 114405.</title>
        <authorList>
            <consortium name="The Broad Institute Genomics Platform"/>
            <person name="Cuomo C."/>
            <person name="de Hoog S."/>
            <person name="Gorbushina A."/>
            <person name="Walker B."/>
            <person name="Young S.K."/>
            <person name="Zeng Q."/>
            <person name="Gargeya S."/>
            <person name="Fitzgerald M."/>
            <person name="Haas B."/>
            <person name="Abouelleil A."/>
            <person name="Allen A.W."/>
            <person name="Alvarado L."/>
            <person name="Arachchi H.M."/>
            <person name="Berlin A.M."/>
            <person name="Chapman S.B."/>
            <person name="Gainer-Dewar J."/>
            <person name="Goldberg J."/>
            <person name="Griggs A."/>
            <person name="Gujja S."/>
            <person name="Hansen M."/>
            <person name="Howarth C."/>
            <person name="Imamovic A."/>
            <person name="Ireland A."/>
            <person name="Larimer J."/>
            <person name="McCowan C."/>
            <person name="Murphy C."/>
            <person name="Pearson M."/>
            <person name="Poon T.W."/>
            <person name="Priest M."/>
            <person name="Roberts A."/>
            <person name="Saif S."/>
            <person name="Shea T."/>
            <person name="Sisk P."/>
            <person name="Sykes S."/>
            <person name="Wortman J."/>
            <person name="Nusbaum C."/>
            <person name="Birren B."/>
        </authorList>
    </citation>
    <scope>NUCLEOTIDE SEQUENCE [LARGE SCALE GENOMIC DNA]</scope>
    <source>
        <strain evidence="11 12">CBS 114405</strain>
    </source>
</reference>
<evidence type="ECO:0000256" key="1">
    <source>
        <dbReference type="ARBA" id="ARBA00000582"/>
    </source>
</evidence>
<dbReference type="GO" id="GO:0016887">
    <property type="term" value="F:ATP hydrolysis activity"/>
    <property type="evidence" value="ECO:0007669"/>
    <property type="project" value="UniProtKB-UniRule"/>
</dbReference>
<dbReference type="SUPFAM" id="SSF52540">
    <property type="entry name" value="P-loop containing nucleoside triphosphate hydrolases"/>
    <property type="match status" value="1"/>
</dbReference>
<feature type="binding site" evidence="10">
    <location>
        <position position="16"/>
    </location>
    <ligand>
        <name>ATP</name>
        <dbReference type="ChEBI" id="CHEBI:30616"/>
    </ligand>
</feature>
<keyword evidence="2 10" id="KW-0963">Cytoplasm</keyword>
<comment type="subcellular location">
    <subcellularLocation>
        <location evidence="10">Cytoplasm</location>
    </subcellularLocation>
    <subcellularLocation>
        <location evidence="10">Nucleus</location>
    </subcellularLocation>
</comment>
<comment type="catalytic activity">
    <reaction evidence="1 10">
        <text>AMP + ATP = 2 ADP</text>
        <dbReference type="Rhea" id="RHEA:12973"/>
        <dbReference type="ChEBI" id="CHEBI:30616"/>
        <dbReference type="ChEBI" id="CHEBI:456215"/>
        <dbReference type="ChEBI" id="CHEBI:456216"/>
        <dbReference type="EC" id="2.7.4.3"/>
    </reaction>
</comment>
<dbReference type="EMBL" id="AMGW01000002">
    <property type="protein sequence ID" value="EXJ63057.1"/>
    <property type="molecule type" value="Genomic_DNA"/>
</dbReference>
<gene>
    <name evidence="11" type="ORF">A1O7_03502</name>
</gene>
<evidence type="ECO:0000256" key="3">
    <source>
        <dbReference type="ARBA" id="ARBA00022517"/>
    </source>
</evidence>
<dbReference type="Proteomes" id="UP000019473">
    <property type="component" value="Unassembled WGS sequence"/>
</dbReference>
<dbReference type="RefSeq" id="XP_007755711.1">
    <property type="nucleotide sequence ID" value="XM_007757521.1"/>
</dbReference>
<dbReference type="GO" id="GO:0042274">
    <property type="term" value="P:ribosomal small subunit biogenesis"/>
    <property type="evidence" value="ECO:0007669"/>
    <property type="project" value="UniProtKB-UniRule"/>
</dbReference>
<evidence type="ECO:0000256" key="9">
    <source>
        <dbReference type="ARBA" id="ARBA00023242"/>
    </source>
</evidence>
<feature type="binding site" evidence="10">
    <location>
        <position position="18"/>
    </location>
    <ligand>
        <name>ATP</name>
        <dbReference type="ChEBI" id="CHEBI:30616"/>
    </ligand>
</feature>
<feature type="binding site" evidence="10">
    <location>
        <position position="122"/>
    </location>
    <ligand>
        <name>ATP</name>
        <dbReference type="ChEBI" id="CHEBI:30616"/>
    </ligand>
</feature>
<dbReference type="HAMAP" id="MF_00039">
    <property type="entry name" value="Adenylate_kinase_AK6"/>
    <property type="match status" value="1"/>
</dbReference>
<keyword evidence="7 10" id="KW-0418">Kinase</keyword>
<evidence type="ECO:0000256" key="10">
    <source>
        <dbReference type="HAMAP-Rule" id="MF_03173"/>
    </source>
</evidence>
<evidence type="ECO:0000256" key="6">
    <source>
        <dbReference type="ARBA" id="ARBA00022741"/>
    </source>
</evidence>
<dbReference type="Pfam" id="PF13238">
    <property type="entry name" value="AAA_18"/>
    <property type="match status" value="1"/>
</dbReference>
<feature type="binding site" evidence="10">
    <location>
        <position position="19"/>
    </location>
    <ligand>
        <name>ATP</name>
        <dbReference type="ChEBI" id="CHEBI:30616"/>
    </ligand>
</feature>
<dbReference type="FunFam" id="3.40.50.300:FF:000372">
    <property type="entry name" value="Adenylate kinase isoenzyme 6 homolog"/>
    <property type="match status" value="1"/>
</dbReference>
<evidence type="ECO:0000256" key="4">
    <source>
        <dbReference type="ARBA" id="ARBA00022552"/>
    </source>
</evidence>
<evidence type="ECO:0000313" key="12">
    <source>
        <dbReference type="Proteomes" id="UP000019473"/>
    </source>
</evidence>
<comment type="similarity">
    <text evidence="10">Belongs to the adenylate kinase family. AK6 subfamily.</text>
</comment>
<evidence type="ECO:0000256" key="5">
    <source>
        <dbReference type="ARBA" id="ARBA00022679"/>
    </source>
</evidence>
<comment type="catalytic activity">
    <reaction evidence="10">
        <text>ATP + H2O = ADP + phosphate + H(+)</text>
        <dbReference type="Rhea" id="RHEA:13065"/>
        <dbReference type="ChEBI" id="CHEBI:15377"/>
        <dbReference type="ChEBI" id="CHEBI:15378"/>
        <dbReference type="ChEBI" id="CHEBI:30616"/>
        <dbReference type="ChEBI" id="CHEBI:43474"/>
        <dbReference type="ChEBI" id="CHEBI:456216"/>
    </reaction>
</comment>
<sequence length="190" mass="21119">MRSLPNIIITGTPGVGKTSTATQLLGLASSSSPAINLKHLSINDLVKSRECHTGFDEDLQTLVVDEDKLMDEVEKEIDDGEGPGGWVIDWHSTAGFAVRWVDLVVVLRCEETDVLFDRLTARGYKDDKVQENMDAEIFGVVSEEAKEGWVDEGQVVELKSVHAEDIEDNAERILQWVKNWVKDHASGQED</sequence>
<dbReference type="PANTHER" id="PTHR12595">
    <property type="entry name" value="POS9-ACTIVATING FACTOR FAP7-RELATED"/>
    <property type="match status" value="1"/>
</dbReference>